<gene>
    <name evidence="1" type="ORF">B0A54_15188</name>
</gene>
<dbReference type="InterPro" id="IPR052895">
    <property type="entry name" value="HetReg/Transcr_Mod"/>
</dbReference>
<dbReference type="PANTHER" id="PTHR24148">
    <property type="entry name" value="ANKYRIN REPEAT DOMAIN-CONTAINING PROTEIN 39 HOMOLOG-RELATED"/>
    <property type="match status" value="1"/>
</dbReference>
<evidence type="ECO:0000313" key="2">
    <source>
        <dbReference type="Proteomes" id="UP000310066"/>
    </source>
</evidence>
<sequence length="337" mass="37766">MAHACSAIMADRSAWPLHELLGISEWTSSSQDVDKVFGLVGLASDQQRVKHLVDYTYDAPSLYRKVALTYLLDGDLKMLNSASDHSFAQYTHLPTWVPDWSSWPRASSLGIYFRKHGDPPRMQPANPPTVSSDGSRLTVSGQFTDRVVAIGRHLPILRETTDRALVFIFLESWCRLAHRYLDAPAYRTTTRGTSVAHSDPVDIAFASLLTLDCPLAHMACTSYTGAYSRLLEQTPCHLPRNGGSVQYKDVDVFRYRNRMLTSCRKRTFFITEQGFMGLGPYFLRPGDQLVQLDGGWTPMAVRRKRAGCFELVGEAYVPGLMKGGWEGEAVYEDICLV</sequence>
<dbReference type="EMBL" id="NAJP01000101">
    <property type="protein sequence ID" value="TKA30603.1"/>
    <property type="molecule type" value="Genomic_DNA"/>
</dbReference>
<reference evidence="1 2" key="1">
    <citation type="submission" date="2017-03" db="EMBL/GenBank/DDBJ databases">
        <title>Genomes of endolithic fungi from Antarctica.</title>
        <authorList>
            <person name="Coleine C."/>
            <person name="Masonjones S."/>
            <person name="Stajich J.E."/>
        </authorList>
    </citation>
    <scope>NUCLEOTIDE SEQUENCE [LARGE SCALE GENOMIC DNA]</scope>
    <source>
        <strain evidence="1 2">CCFEE 5311</strain>
    </source>
</reference>
<protein>
    <recommendedName>
        <fullName evidence="3">Heterokaryon incompatibility domain-containing protein</fullName>
    </recommendedName>
</protein>
<organism evidence="1 2">
    <name type="scientific">Friedmanniomyces endolithicus</name>
    <dbReference type="NCBI Taxonomy" id="329885"/>
    <lineage>
        <taxon>Eukaryota</taxon>
        <taxon>Fungi</taxon>
        <taxon>Dikarya</taxon>
        <taxon>Ascomycota</taxon>
        <taxon>Pezizomycotina</taxon>
        <taxon>Dothideomycetes</taxon>
        <taxon>Dothideomycetidae</taxon>
        <taxon>Mycosphaerellales</taxon>
        <taxon>Teratosphaeriaceae</taxon>
        <taxon>Friedmanniomyces</taxon>
    </lineage>
</organism>
<dbReference type="OrthoDB" id="5416609at2759"/>
<proteinExistence type="predicted"/>
<evidence type="ECO:0008006" key="3">
    <source>
        <dbReference type="Google" id="ProtNLM"/>
    </source>
</evidence>
<accession>A0A4U0U613</accession>
<dbReference type="AlphaFoldDB" id="A0A4U0U613"/>
<name>A0A4U0U613_9PEZI</name>
<dbReference type="Proteomes" id="UP000310066">
    <property type="component" value="Unassembled WGS sequence"/>
</dbReference>
<comment type="caution">
    <text evidence="1">The sequence shown here is derived from an EMBL/GenBank/DDBJ whole genome shotgun (WGS) entry which is preliminary data.</text>
</comment>
<dbReference type="PANTHER" id="PTHR24148:SF64">
    <property type="entry name" value="HETEROKARYON INCOMPATIBILITY DOMAIN-CONTAINING PROTEIN"/>
    <property type="match status" value="1"/>
</dbReference>
<evidence type="ECO:0000313" key="1">
    <source>
        <dbReference type="EMBL" id="TKA30603.1"/>
    </source>
</evidence>
<dbReference type="Pfam" id="PF26639">
    <property type="entry name" value="Het-6_barrel"/>
    <property type="match status" value="1"/>
</dbReference>
<dbReference type="STRING" id="329885.A0A4U0U613"/>